<evidence type="ECO:0000256" key="6">
    <source>
        <dbReference type="ARBA" id="ARBA00023098"/>
    </source>
</evidence>
<dbReference type="SUPFAM" id="SSF56024">
    <property type="entry name" value="Phospholipase D/nuclease"/>
    <property type="match status" value="2"/>
</dbReference>
<keyword evidence="5" id="KW-0442">Lipid degradation</keyword>
<evidence type="ECO:0000313" key="10">
    <source>
        <dbReference type="Proteomes" id="UP001180087"/>
    </source>
</evidence>
<dbReference type="Gene3D" id="3.30.870.10">
    <property type="entry name" value="Endonuclease Chain A"/>
    <property type="match status" value="2"/>
</dbReference>
<keyword evidence="7" id="KW-1133">Transmembrane helix</keyword>
<gene>
    <name evidence="9" type="ORF">QR721_11890</name>
</gene>
<evidence type="ECO:0000256" key="4">
    <source>
        <dbReference type="ARBA" id="ARBA00022801"/>
    </source>
</evidence>
<dbReference type="PANTHER" id="PTHR43856:SF1">
    <property type="entry name" value="MITOCHONDRIAL CARDIOLIPIN HYDROLASE"/>
    <property type="match status" value="1"/>
</dbReference>
<accession>A0ABY9KUA3</accession>
<proteinExistence type="inferred from homology"/>
<keyword evidence="7" id="KW-0812">Transmembrane</keyword>
<evidence type="ECO:0000256" key="5">
    <source>
        <dbReference type="ARBA" id="ARBA00022963"/>
    </source>
</evidence>
<evidence type="ECO:0000256" key="7">
    <source>
        <dbReference type="SAM" id="Phobius"/>
    </source>
</evidence>
<dbReference type="CDD" id="cd09129">
    <property type="entry name" value="PLDc_unchar2_1"/>
    <property type="match status" value="1"/>
</dbReference>
<comment type="similarity">
    <text evidence="2">Belongs to the phospholipase D family.</text>
</comment>
<dbReference type="EC" id="3.1.4.4" evidence="3"/>
<keyword evidence="6" id="KW-0443">Lipid metabolism</keyword>
<keyword evidence="4" id="KW-0378">Hydrolase</keyword>
<comment type="catalytic activity">
    <reaction evidence="1">
        <text>a 1,2-diacyl-sn-glycero-3-phosphocholine + H2O = a 1,2-diacyl-sn-glycero-3-phosphate + choline + H(+)</text>
        <dbReference type="Rhea" id="RHEA:14445"/>
        <dbReference type="ChEBI" id="CHEBI:15354"/>
        <dbReference type="ChEBI" id="CHEBI:15377"/>
        <dbReference type="ChEBI" id="CHEBI:15378"/>
        <dbReference type="ChEBI" id="CHEBI:57643"/>
        <dbReference type="ChEBI" id="CHEBI:58608"/>
        <dbReference type="EC" id="3.1.4.4"/>
    </reaction>
</comment>
<organism evidence="9 10">
    <name type="scientific">Aciduricibacillus chroicocephali</name>
    <dbReference type="NCBI Taxonomy" id="3054939"/>
    <lineage>
        <taxon>Bacteria</taxon>
        <taxon>Bacillati</taxon>
        <taxon>Bacillota</taxon>
        <taxon>Bacilli</taxon>
        <taxon>Bacillales</taxon>
        <taxon>Bacillaceae</taxon>
        <taxon>Aciduricibacillus</taxon>
    </lineage>
</organism>
<dbReference type="Pfam" id="PF13091">
    <property type="entry name" value="PLDc_2"/>
    <property type="match status" value="1"/>
</dbReference>
<dbReference type="EMBL" id="CP129113">
    <property type="protein sequence ID" value="WLV24327.1"/>
    <property type="molecule type" value="Genomic_DNA"/>
</dbReference>
<dbReference type="InterPro" id="IPR051406">
    <property type="entry name" value="PLD_domain"/>
</dbReference>
<dbReference type="RefSeq" id="WP_348027240.1">
    <property type="nucleotide sequence ID" value="NZ_CP129113.1"/>
</dbReference>
<feature type="transmembrane region" description="Helical" evidence="7">
    <location>
        <begin position="12"/>
        <end position="30"/>
    </location>
</feature>
<evidence type="ECO:0000313" key="9">
    <source>
        <dbReference type="EMBL" id="WLV24327.1"/>
    </source>
</evidence>
<feature type="domain" description="Phospholipase D-like" evidence="8">
    <location>
        <begin position="298"/>
        <end position="439"/>
    </location>
</feature>
<evidence type="ECO:0000259" key="8">
    <source>
        <dbReference type="Pfam" id="PF13091"/>
    </source>
</evidence>
<keyword evidence="10" id="KW-1185">Reference proteome</keyword>
<evidence type="ECO:0000256" key="2">
    <source>
        <dbReference type="ARBA" id="ARBA00008664"/>
    </source>
</evidence>
<dbReference type="PANTHER" id="PTHR43856">
    <property type="entry name" value="CARDIOLIPIN HYDROLASE"/>
    <property type="match status" value="1"/>
</dbReference>
<sequence>MRNNLLSKKWLWLIPLILGVMVIVMLFNHYKNLPEGLSMEGSVHHVDEVEFLQNLSYKKDRKPVHDQQIFQKAFKMIEQAQHFVVVDMFLLNSYTDESRDFPKLADQLTEKLIAQKKKHPDMQAVLITDPINAGYHSYEDKHLKKLEANGVEVVVTNLDKLRDSNPAYSAFWRIFMRPFGQAGEGWLPNPLASGAPKITARSYALLLNVKANHRKVFVTEKEALVTSGNAHDASGYFSNVGFAVKGDIIHEIVEAEQAVIDYSGGKTKVHHQGKVKSAGKGDIAVQYLTEGKIEKHVLQALDHTKKGDEIDMAMFYLAERAVVDRLKEAEERGVKVRLILDPNKIAFGHGKTGLPNLPIARELKKHGGIGIRWYDSNKNQFHTKMMFIKQGKRATVIGGSANFTARNLGDLNLESDLKIEAPLDKPVMKDIDQYFDRIWNNKGGKITADYSKYENDLTPLLEATYWVQKATGLTTY</sequence>
<dbReference type="Proteomes" id="UP001180087">
    <property type="component" value="Chromosome"/>
</dbReference>
<protein>
    <recommendedName>
        <fullName evidence="3">phospholipase D</fullName>
        <ecNumber evidence="3">3.1.4.4</ecNumber>
    </recommendedName>
</protein>
<evidence type="ECO:0000256" key="3">
    <source>
        <dbReference type="ARBA" id="ARBA00012027"/>
    </source>
</evidence>
<keyword evidence="7" id="KW-0472">Membrane</keyword>
<dbReference type="CDD" id="cd09130">
    <property type="entry name" value="PLDc_unchar2_2"/>
    <property type="match status" value="1"/>
</dbReference>
<reference evidence="9" key="1">
    <citation type="submission" date="2023-06" db="EMBL/GenBank/DDBJ databases">
        <title>A Treasure from Seagulls: Isolation and Description of Aciduricobacillus qingdaonensis gen. nov., sp. nov., a Rare Obligately Uric Acid-utilizing Member in the Family Bacillaceae.</title>
        <authorList>
            <person name="Liu W."/>
            <person name="Wang B."/>
        </authorList>
    </citation>
    <scope>NUCLEOTIDE SEQUENCE</scope>
    <source>
        <strain evidence="9">44XB</strain>
    </source>
</reference>
<dbReference type="InterPro" id="IPR025202">
    <property type="entry name" value="PLD-like_dom"/>
</dbReference>
<name>A0ABY9KUA3_9BACI</name>
<evidence type="ECO:0000256" key="1">
    <source>
        <dbReference type="ARBA" id="ARBA00000798"/>
    </source>
</evidence>